<evidence type="ECO:0000256" key="7">
    <source>
        <dbReference type="SAM" id="Phobius"/>
    </source>
</evidence>
<feature type="transmembrane region" description="Helical" evidence="7">
    <location>
        <begin position="423"/>
        <end position="445"/>
    </location>
</feature>
<feature type="region of interest" description="Disordered" evidence="6">
    <location>
        <begin position="451"/>
        <end position="476"/>
    </location>
</feature>
<evidence type="ECO:0000256" key="4">
    <source>
        <dbReference type="ARBA" id="ARBA00023016"/>
    </source>
</evidence>
<keyword evidence="3" id="KW-0067">ATP-binding</keyword>
<dbReference type="Gene3D" id="3.30.420.40">
    <property type="match status" value="2"/>
</dbReference>
<evidence type="ECO:0000256" key="6">
    <source>
        <dbReference type="SAM" id="MobiDB-lite"/>
    </source>
</evidence>
<reference evidence="8" key="1">
    <citation type="submission" date="2012-02" db="EMBL/GenBank/DDBJ databases">
        <title>Whole genome shotgun sequence of Gordonia otitidis NBRC 100426.</title>
        <authorList>
            <person name="Yoshida I."/>
            <person name="Hosoyama A."/>
            <person name="Tsuchikane K."/>
            <person name="Katsumata H."/>
            <person name="Yamazaki S."/>
            <person name="Fujita N."/>
        </authorList>
    </citation>
    <scope>NUCLEOTIDE SEQUENCE [LARGE SCALE GENOMIC DNA]</scope>
    <source>
        <strain evidence="8">NBRC 100426</strain>
    </source>
</reference>
<keyword evidence="5" id="KW-0143">Chaperone</keyword>
<evidence type="ECO:0000313" key="8">
    <source>
        <dbReference type="EMBL" id="GAB37069.1"/>
    </source>
</evidence>
<accession>H5TUB1</accession>
<dbReference type="PANTHER" id="PTHR42749:SF1">
    <property type="entry name" value="CELL SHAPE-DETERMINING PROTEIN MREB"/>
    <property type="match status" value="1"/>
</dbReference>
<comment type="caution">
    <text evidence="8">The sequence shown here is derived from an EMBL/GenBank/DDBJ whole genome shotgun (WGS) entry which is preliminary data.</text>
</comment>
<dbReference type="GO" id="GO:0005524">
    <property type="term" value="F:ATP binding"/>
    <property type="evidence" value="ECO:0007669"/>
    <property type="project" value="UniProtKB-KW"/>
</dbReference>
<dbReference type="AlphaFoldDB" id="H5TUB1"/>
<feature type="compositionally biased region" description="Polar residues" evidence="6">
    <location>
        <begin position="384"/>
        <end position="393"/>
    </location>
</feature>
<keyword evidence="2" id="KW-0547">Nucleotide-binding</keyword>
<dbReference type="GO" id="GO:0140662">
    <property type="term" value="F:ATP-dependent protein folding chaperone"/>
    <property type="evidence" value="ECO:0007669"/>
    <property type="project" value="InterPro"/>
</dbReference>
<keyword evidence="7" id="KW-1133">Transmembrane helix</keyword>
<feature type="region of interest" description="Disordered" evidence="6">
    <location>
        <begin position="383"/>
        <end position="417"/>
    </location>
</feature>
<dbReference type="PRINTS" id="PR00301">
    <property type="entry name" value="HEATSHOCK70"/>
</dbReference>
<feature type="compositionally biased region" description="Low complexity" evidence="6">
    <location>
        <begin position="394"/>
        <end position="409"/>
    </location>
</feature>
<dbReference type="STRING" id="1108044.GOOTI_256_00370"/>
<protein>
    <submittedName>
        <fullName evidence="8">Heat shock protein 70</fullName>
    </submittedName>
</protein>
<dbReference type="Proteomes" id="UP000005038">
    <property type="component" value="Unassembled WGS sequence"/>
</dbReference>
<feature type="compositionally biased region" description="Low complexity" evidence="6">
    <location>
        <begin position="451"/>
        <end position="468"/>
    </location>
</feature>
<dbReference type="InterPro" id="IPR018181">
    <property type="entry name" value="Heat_shock_70_CS"/>
</dbReference>
<dbReference type="OrthoDB" id="9766019at2"/>
<gene>
    <name evidence="8" type="ORF">GOOTI_256_00370</name>
</gene>
<name>H5TUB1_GORO1</name>
<sequence length="609" mass="62088">MAITDWMLSIDFGTSNTAAAHSGATSGAVETLALTHSSNLMRSAVYIASRDDISVGDVAINAAEQDPVGFLAAPKRLIGQPVVAVNGGQLPLSVPISAVFATVVKRAVAAHGGRRPARLVLTHPEAWSPQQVGVLTEAAQSIGMRPEQISTVSEPRAAAQYYTRSHSMRPGSRIAVFDFGGGTLDIAVLAAEAPATDRGESAVRFTVLAARGDNGMGGKNFDALVRGWVDQQLATRNPDALEFLRGSAPTSVKQALDDSIRRAKELLSEAPSATISMVGGGFHETFHITRAEFDELIGPVADRAVALARATLADAGITDPGQLDALYLTGGSSRVPLVHQRLQEVGPVATLDDPKTVVAQGALVAVQTPRHSEAAQPVAPDLMSSWQQGSTGQAAPPVAGPAADPGAGPAPAPQTTGTSRTRYAMIGAAVVVVAAAVAVGAYFGLSGGNDPASDSAAAAPTSAPPTAGGDSGNSVEEIKAGMPSALRNSVQQCTLTEQKTSAGTAVMNCYVRPGSDAGTGLSSSVRISAYLSTAEARNNIDSILNNSDGELGDQLVTNTARTAAGEIDGGATADITYANTVSGLGVSTNGIADVSAARQFLSNSGLIRE</sequence>
<evidence type="ECO:0000256" key="3">
    <source>
        <dbReference type="ARBA" id="ARBA00022840"/>
    </source>
</evidence>
<evidence type="ECO:0000256" key="2">
    <source>
        <dbReference type="ARBA" id="ARBA00022741"/>
    </source>
</evidence>
<proteinExistence type="inferred from homology"/>
<keyword evidence="9" id="KW-1185">Reference proteome</keyword>
<keyword evidence="7" id="KW-0472">Membrane</keyword>
<evidence type="ECO:0000313" key="9">
    <source>
        <dbReference type="Proteomes" id="UP000005038"/>
    </source>
</evidence>
<dbReference type="EMBL" id="BAFB01000256">
    <property type="protein sequence ID" value="GAB37069.1"/>
    <property type="molecule type" value="Genomic_DNA"/>
</dbReference>
<keyword evidence="4 8" id="KW-0346">Stress response</keyword>
<dbReference type="Gene3D" id="3.90.640.10">
    <property type="entry name" value="Actin, Chain A, domain 4"/>
    <property type="match status" value="1"/>
</dbReference>
<dbReference type="RefSeq" id="WP_007241223.1">
    <property type="nucleotide sequence ID" value="NZ_BAFB01000256.1"/>
</dbReference>
<dbReference type="PANTHER" id="PTHR42749">
    <property type="entry name" value="CELL SHAPE-DETERMINING PROTEIN MREB"/>
    <property type="match status" value="1"/>
</dbReference>
<evidence type="ECO:0000256" key="5">
    <source>
        <dbReference type="ARBA" id="ARBA00023186"/>
    </source>
</evidence>
<dbReference type="InterPro" id="IPR013126">
    <property type="entry name" value="Hsp_70_fam"/>
</dbReference>
<evidence type="ECO:0000256" key="1">
    <source>
        <dbReference type="ARBA" id="ARBA00007381"/>
    </source>
</evidence>
<dbReference type="PROSITE" id="PS01036">
    <property type="entry name" value="HSP70_3"/>
    <property type="match status" value="1"/>
</dbReference>
<comment type="similarity">
    <text evidence="1">Belongs to the heat shock protein 70 family.</text>
</comment>
<dbReference type="Pfam" id="PF00012">
    <property type="entry name" value="HSP70"/>
    <property type="match status" value="1"/>
</dbReference>
<dbReference type="SUPFAM" id="SSF53067">
    <property type="entry name" value="Actin-like ATPase domain"/>
    <property type="match status" value="2"/>
</dbReference>
<organism evidence="8 9">
    <name type="scientific">Gordonia otitidis (strain DSM 44809 / CCUG 52243 / JCM 12355 / NBRC 100426 / IFM 10032)</name>
    <dbReference type="NCBI Taxonomy" id="1108044"/>
    <lineage>
        <taxon>Bacteria</taxon>
        <taxon>Bacillati</taxon>
        <taxon>Actinomycetota</taxon>
        <taxon>Actinomycetes</taxon>
        <taxon>Mycobacteriales</taxon>
        <taxon>Gordoniaceae</taxon>
        <taxon>Gordonia</taxon>
    </lineage>
</organism>
<dbReference type="InterPro" id="IPR043129">
    <property type="entry name" value="ATPase_NBD"/>
</dbReference>
<keyword evidence="7" id="KW-0812">Transmembrane</keyword>